<dbReference type="NCBIfam" id="TIGR00163">
    <property type="entry name" value="PS_decarb"/>
    <property type="match status" value="1"/>
</dbReference>
<reference evidence="13 14" key="1">
    <citation type="submission" date="2016-02" db="EMBL/GenBank/DDBJ databases">
        <title>Comparative genomic and transcriptomic foundation for Pichia pastoris.</title>
        <authorList>
            <person name="Love K.R."/>
            <person name="Shah K.A."/>
            <person name="Whittaker C.A."/>
            <person name="Wu J."/>
            <person name="Bartlett M.C."/>
            <person name="Ma D."/>
            <person name="Leeson R.L."/>
            <person name="Priest M."/>
            <person name="Young S.K."/>
            <person name="Love J.C."/>
        </authorList>
    </citation>
    <scope>NUCLEOTIDE SEQUENCE [LARGE SCALE GENOMIC DNA]</scope>
    <source>
        <strain evidence="13 14">ATCC 28485</strain>
    </source>
</reference>
<evidence type="ECO:0000256" key="2">
    <source>
        <dbReference type="ARBA" id="ARBA00022516"/>
    </source>
</evidence>
<dbReference type="Proteomes" id="UP000094565">
    <property type="component" value="Chromosome 1"/>
</dbReference>
<accession>A0A1B2J7F5</accession>
<feature type="site" description="Cleavage (non-hydrolytic); by autocatalysis" evidence="12">
    <location>
        <begin position="514"/>
        <end position="515"/>
    </location>
</feature>
<dbReference type="EMBL" id="CP014584">
    <property type="protein sequence ID" value="ANZ73933.1"/>
    <property type="molecule type" value="Genomic_DNA"/>
</dbReference>
<keyword evidence="7 12" id="KW-0472">Membrane</keyword>
<keyword evidence="4 12" id="KW-0210">Decarboxylase</keyword>
<keyword evidence="11 12" id="KW-0670">Pyruvate</keyword>
<keyword evidence="2 12" id="KW-0444">Lipid biosynthesis</keyword>
<keyword evidence="9 12" id="KW-0456">Lyase</keyword>
<dbReference type="PANTHER" id="PTHR10067">
    <property type="entry name" value="PHOSPHATIDYLSERINE DECARBOXYLASE"/>
    <property type="match status" value="1"/>
</dbReference>
<evidence type="ECO:0000256" key="8">
    <source>
        <dbReference type="ARBA" id="ARBA00023209"/>
    </source>
</evidence>
<dbReference type="EC" id="4.1.1.65" evidence="12"/>
<keyword evidence="8 12" id="KW-0594">Phospholipid biosynthesis</keyword>
<keyword evidence="12" id="KW-0999">Mitochondrion inner membrane</keyword>
<keyword evidence="10 12" id="KW-1208">Phospholipid metabolism</keyword>
<gene>
    <name evidence="12 13" type="primary">PSD1</name>
    <name evidence="13" type="ORF">ATY40_BA7501056</name>
</gene>
<evidence type="ECO:0000313" key="14">
    <source>
        <dbReference type="Proteomes" id="UP000094565"/>
    </source>
</evidence>
<comment type="catalytic activity">
    <reaction evidence="12">
        <text>a 1,2-diacyl-sn-glycero-3-phospho-L-serine + H(+) = a 1,2-diacyl-sn-glycero-3-phosphoethanolamine + CO2</text>
        <dbReference type="Rhea" id="RHEA:20828"/>
        <dbReference type="ChEBI" id="CHEBI:15378"/>
        <dbReference type="ChEBI" id="CHEBI:16526"/>
        <dbReference type="ChEBI" id="CHEBI:57262"/>
        <dbReference type="ChEBI" id="CHEBI:64612"/>
        <dbReference type="EC" id="4.1.1.65"/>
    </reaction>
</comment>
<dbReference type="GO" id="GO:0004609">
    <property type="term" value="F:phosphatidylserine decarboxylase activity"/>
    <property type="evidence" value="ECO:0007669"/>
    <property type="project" value="UniProtKB-UniRule"/>
</dbReference>
<evidence type="ECO:0000256" key="10">
    <source>
        <dbReference type="ARBA" id="ARBA00023264"/>
    </source>
</evidence>
<dbReference type="UniPathway" id="UPA00558">
    <property type="reaction ID" value="UER00616"/>
</dbReference>
<feature type="active site" description="Charge relay system; for autoendoproteolytic cleavage activity" evidence="12">
    <location>
        <position position="366"/>
    </location>
</feature>
<feature type="chain" id="PRO_5023244858" description="Phosphatidylserine decarboxylase 1 beta chain" evidence="12">
    <location>
        <begin position="1"/>
        <end position="514"/>
    </location>
</feature>
<evidence type="ECO:0000256" key="3">
    <source>
        <dbReference type="ARBA" id="ARBA00022692"/>
    </source>
</evidence>
<dbReference type="PANTHER" id="PTHR10067:SF6">
    <property type="entry name" value="PHOSPHATIDYLSERINE DECARBOXYLASE PROENZYME, MITOCHONDRIAL"/>
    <property type="match status" value="1"/>
</dbReference>
<proteinExistence type="inferred from homology"/>
<evidence type="ECO:0000256" key="1">
    <source>
        <dbReference type="ARBA" id="ARBA00005189"/>
    </source>
</evidence>
<name>A0A1B2J7F5_PICPA</name>
<feature type="chain" id="PRO_5023244857" description="Phosphatidylserine decarboxylase 1 alpha chain" evidence="12">
    <location>
        <begin position="515"/>
        <end position="547"/>
    </location>
</feature>
<dbReference type="GO" id="GO:0006646">
    <property type="term" value="P:phosphatidylethanolamine biosynthetic process"/>
    <property type="evidence" value="ECO:0007669"/>
    <property type="project" value="UniProtKB-UniRule"/>
</dbReference>
<comment type="subunit">
    <text evidence="12">Heterodimer of a large membrane-associated beta subunit and a small pyruvoyl-containing alpha subunit.</text>
</comment>
<dbReference type="GO" id="GO:0005743">
    <property type="term" value="C:mitochondrial inner membrane"/>
    <property type="evidence" value="ECO:0007669"/>
    <property type="project" value="UniProtKB-SubCell"/>
</dbReference>
<keyword evidence="12" id="KW-0496">Mitochondrion</keyword>
<comment type="subcellular location">
    <molecule>Phosphatidylserine decarboxylase 1 alpha chain</molecule>
    <subcellularLocation>
        <location evidence="12">Mitochondrion inner membrane</location>
        <topology evidence="12">Peripheral membrane protein</topology>
        <orientation evidence="12">Intermembrane side</orientation>
    </subcellularLocation>
    <text evidence="12">Anchored to the mitochondrial inner membrane through its interaction with the integral membrane beta chain.</text>
</comment>
<dbReference type="InterPro" id="IPR003817">
    <property type="entry name" value="PS_Dcarbxylase"/>
</dbReference>
<dbReference type="AlphaFoldDB" id="A0A1B2J7F5"/>
<feature type="active site" description="Schiff-base intermediate with substrate; via pyruvic acid; for decarboxylase activity" evidence="12">
    <location>
        <position position="515"/>
    </location>
</feature>
<dbReference type="InterPro" id="IPR033177">
    <property type="entry name" value="PSD-B"/>
</dbReference>
<keyword evidence="3 12" id="KW-0812">Transmembrane</keyword>
<evidence type="ECO:0000256" key="4">
    <source>
        <dbReference type="ARBA" id="ARBA00022793"/>
    </source>
</evidence>
<organism evidence="13 14">
    <name type="scientific">Komagataella pastoris</name>
    <name type="common">Yeast</name>
    <name type="synonym">Pichia pastoris</name>
    <dbReference type="NCBI Taxonomy" id="4922"/>
    <lineage>
        <taxon>Eukaryota</taxon>
        <taxon>Fungi</taxon>
        <taxon>Dikarya</taxon>
        <taxon>Ascomycota</taxon>
        <taxon>Saccharomycotina</taxon>
        <taxon>Pichiomycetes</taxon>
        <taxon>Pichiales</taxon>
        <taxon>Pichiaceae</taxon>
        <taxon>Komagataella</taxon>
    </lineage>
</organism>
<evidence type="ECO:0000256" key="9">
    <source>
        <dbReference type="ARBA" id="ARBA00023239"/>
    </source>
</evidence>
<dbReference type="HAMAP" id="MF_03208">
    <property type="entry name" value="PS_decarb_PSD_B_type1_euk"/>
    <property type="match status" value="1"/>
</dbReference>
<keyword evidence="6 12" id="KW-0443">Lipid metabolism</keyword>
<feature type="active site" description="Charge relay system; for autoendoproteolytic cleavage activity" evidence="12">
    <location>
        <position position="515"/>
    </location>
</feature>
<dbReference type="OrthoDB" id="4330at2759"/>
<comment type="function">
    <text evidence="12">Catalyzes the formation of phosphatidylethanolamine (PtdEtn) from phosphatidylserine (PtdSer). Plays a central role in phospholipid metabolism and in the interorganelle trafficking of phosphatidylserine.</text>
</comment>
<comment type="pathway">
    <text evidence="12">Phospholipid metabolism; phosphatidylethanolamine biosynthesis; phosphatidylethanolamine from CDP-diacylglycerol: step 2/2.</text>
</comment>
<feature type="topological domain" description="Mitochondrial intermembrane" evidence="12">
    <location>
        <begin position="130"/>
        <end position="547"/>
    </location>
</feature>
<comment type="subcellular location">
    <molecule>Phosphatidylserine decarboxylase 1 beta chain</molecule>
    <subcellularLocation>
        <location evidence="12">Mitochondrion inner membrane</location>
        <topology evidence="12">Single-pass membrane protein</topology>
        <orientation evidence="12">Intermembrane side</orientation>
    </subcellularLocation>
</comment>
<evidence type="ECO:0000256" key="5">
    <source>
        <dbReference type="ARBA" id="ARBA00022989"/>
    </source>
</evidence>
<evidence type="ECO:0000256" key="12">
    <source>
        <dbReference type="HAMAP-Rule" id="MF_03208"/>
    </source>
</evidence>
<sequence>MPNRSFGVFPSVIYETRLGSSHQMRRPIGQPLSKLSQVPHPNQILQRNYQYKFPRIPRPKRNVLYYTFKRPQLSSATILRTVPSKIRNFSSRAKSKVKSSGRRKKFMSRWLALSSLSVVLYGVVNKIKHKGIQQNSSLDPDESHSVKPNSWTLYAYSTLPLKAISRVWGQFNSLELPVWLRSPSYKFYAYVFGVNLDEVAEPDLSNFRNLGEFFYRTIKPETRPIDMDAEMVSPCDGKVLKFGIIENGEIEQVKGMTYSINALLGQRKLAAPVHRINYQLDDDDVVQRHEEFARLNGISYTIDDIIGGRGENIHHSYMNQGDQSLKKSSASQVYEVSNDIAKKSSFDKQLYFAVIYLAPGDYHRFHSPSNWVTTLRRHFVGELFSVAPFFQKTLQNLFVLNERVALLGYWKHGFFSMIPVGATNVGSIKINFDKDLVTNSIYESDSYAQTGFASSDTSSCGREDEGTPLIKCSSSRTKKVIKNSCYEATYANASKILRGQPLSKGQEIGGFKLGSTVVLVFEAPKTFHFTLAENMKLKMGQRIGELR</sequence>
<evidence type="ECO:0000256" key="6">
    <source>
        <dbReference type="ARBA" id="ARBA00023098"/>
    </source>
</evidence>
<keyword evidence="14" id="KW-1185">Reference proteome</keyword>
<evidence type="ECO:0000313" key="13">
    <source>
        <dbReference type="EMBL" id="ANZ73933.1"/>
    </source>
</evidence>
<comment type="pathway">
    <text evidence="1">Lipid metabolism.</text>
</comment>
<evidence type="ECO:0000256" key="11">
    <source>
        <dbReference type="ARBA" id="ARBA00023317"/>
    </source>
</evidence>
<dbReference type="Pfam" id="PF02666">
    <property type="entry name" value="PS_Dcarbxylase"/>
    <property type="match status" value="2"/>
</dbReference>
<feature type="topological domain" description="Mitochondrial matrix" evidence="12">
    <location>
        <begin position="1"/>
        <end position="110"/>
    </location>
</feature>
<feature type="modified residue" description="Pyruvic acid (Ser); by autocatalysis" evidence="12">
    <location>
        <position position="515"/>
    </location>
</feature>
<dbReference type="GO" id="GO:0016540">
    <property type="term" value="P:protein autoprocessing"/>
    <property type="evidence" value="ECO:0007669"/>
    <property type="project" value="UniProtKB-UniRule"/>
</dbReference>
<dbReference type="InterPro" id="IPR033661">
    <property type="entry name" value="PSD_type1_euk"/>
</dbReference>
<feature type="active site" description="Charge relay system; for autoendoproteolytic cleavage activity" evidence="12">
    <location>
        <position position="236"/>
    </location>
</feature>
<keyword evidence="5 12" id="KW-1133">Transmembrane helix</keyword>
<comment type="PTM">
    <text evidence="12">Is synthesized initially as an inactive proenzyme. Formation of the active enzyme involves a self-maturation process in which the active site pyruvoyl group is generated from an internal serine residue via an autocatalytic post-translational modification. Two non-identical subunits are generated from the proenzyme in this reaction, and the pyruvate is formed at the N-terminus of the alpha chain, which is derived from the carboxyl end of the proenzyme. The autoendoproteolytic cleavage occurs by a canonical serine protease mechanism, in which the side chain hydroxyl group of the serine supplies its oxygen atom to form the C-terminus of the beta chain, while the remainder of the serine residue undergoes an oxidative deamination to produce ammonia and the pyruvoyl prosthetic group on the alpha chain. During this reaction, the Ser that is part of the protease active site of the proenzyme becomes the pyruvoyl prosthetic group, which constitutes an essential element of the active site of the mature decarboxylase.</text>
</comment>
<comment type="similarity">
    <text evidence="12">Belongs to the phosphatidylserine decarboxylase family. PSD-B subfamily. Eukaryotic type I sub-subfamily.</text>
</comment>
<comment type="cofactor">
    <cofactor evidence="12">
        <name>pyruvate</name>
        <dbReference type="ChEBI" id="CHEBI:15361"/>
    </cofactor>
    <text evidence="12">Binds 1 pyruvoyl group covalently per subunit.</text>
</comment>
<evidence type="ECO:0000256" key="7">
    <source>
        <dbReference type="ARBA" id="ARBA00023136"/>
    </source>
</evidence>
<keyword evidence="12" id="KW-0865">Zymogen</keyword>
<protein>
    <recommendedName>
        <fullName evidence="12">Phosphatidylserine decarboxylase proenzyme 1, mitochondrial</fullName>
        <ecNumber evidence="12">4.1.1.65</ecNumber>
    </recommendedName>
    <component>
        <recommendedName>
            <fullName evidence="12">Phosphatidylserine decarboxylase 1 beta chain</fullName>
        </recommendedName>
    </component>
    <component>
        <recommendedName>
            <fullName evidence="12">Phosphatidylserine decarboxylase 1 alpha chain</fullName>
        </recommendedName>
    </component>
</protein>